<feature type="transmembrane region" description="Helical" evidence="1">
    <location>
        <begin position="83"/>
        <end position="104"/>
    </location>
</feature>
<dbReference type="AlphaFoldDB" id="A0A0G8C4C8"/>
<dbReference type="Proteomes" id="UP000035350">
    <property type="component" value="Unassembled WGS sequence"/>
</dbReference>
<keyword evidence="1" id="KW-0472">Membrane</keyword>
<organism evidence="2 3">
    <name type="scientific">Bacillus wiedmannii</name>
    <dbReference type="NCBI Taxonomy" id="1890302"/>
    <lineage>
        <taxon>Bacteria</taxon>
        <taxon>Bacillati</taxon>
        <taxon>Bacillota</taxon>
        <taxon>Bacilli</taxon>
        <taxon>Bacillales</taxon>
        <taxon>Bacillaceae</taxon>
        <taxon>Bacillus</taxon>
        <taxon>Bacillus cereus group</taxon>
    </lineage>
</organism>
<gene>
    <name evidence="2" type="ORF">B4147_5912</name>
</gene>
<accession>A0A0G8C4C8</accession>
<reference evidence="3" key="2">
    <citation type="submission" date="2015-04" db="EMBL/GenBank/DDBJ databases">
        <title>Draft Genome Sequences of Eight Spore-Forming Food Isolates of Bacillus cereus Genome sequencing.</title>
        <authorList>
            <person name="Krawcyk A.O."/>
            <person name="de Jong A."/>
            <person name="Eijlander R.T."/>
            <person name="Berendsen E.M."/>
            <person name="Holsappel S."/>
            <person name="Wells-Bennik M."/>
            <person name="Kuipers O.P."/>
        </authorList>
    </citation>
    <scope>NUCLEOTIDE SEQUENCE [LARGE SCALE GENOMIC DNA]</scope>
    <source>
        <strain evidence="3">B4147</strain>
    </source>
</reference>
<sequence>MRASKETIPFREFMDQLYKDKEKKIRKYNSLSPFAFLHMSDQVLHTYIALGVMGTVLIGAVMLEKYLVRNDYISAAKFVSEGIYHGMRIGGVCLIGYVFIRILIMF</sequence>
<feature type="transmembrane region" description="Helical" evidence="1">
    <location>
        <begin position="44"/>
        <end position="63"/>
    </location>
</feature>
<evidence type="ECO:0000313" key="2">
    <source>
        <dbReference type="EMBL" id="KKZ94580.1"/>
    </source>
</evidence>
<reference evidence="2 3" key="1">
    <citation type="journal article" date="2015" name="Genome Announc.">
        <title>Next-Generation Whole-Genome Sequencing of Eight Strains of Bacillus cereus, Isolated from Food.</title>
        <authorList>
            <person name="Krawczyk A.O."/>
            <person name="de Jong A."/>
            <person name="Eijlander R.T."/>
            <person name="Berendsen E.M."/>
            <person name="Holsappel S."/>
            <person name="Wells-Bennik M.H."/>
            <person name="Kuipers O.P."/>
        </authorList>
    </citation>
    <scope>NUCLEOTIDE SEQUENCE [LARGE SCALE GENOMIC DNA]</scope>
    <source>
        <strain evidence="2 3">B4147</strain>
    </source>
</reference>
<evidence type="ECO:0000313" key="3">
    <source>
        <dbReference type="Proteomes" id="UP000035350"/>
    </source>
</evidence>
<proteinExistence type="predicted"/>
<name>A0A0G8C4C8_9BACI</name>
<comment type="caution">
    <text evidence="2">The sequence shown here is derived from an EMBL/GenBank/DDBJ whole genome shotgun (WGS) entry which is preliminary data.</text>
</comment>
<dbReference type="RefSeq" id="WP_046958538.1">
    <property type="nucleotide sequence ID" value="NZ_JBCNBH010000051.1"/>
</dbReference>
<keyword evidence="1" id="KW-0812">Transmembrane</keyword>
<keyword evidence="1" id="KW-1133">Transmembrane helix</keyword>
<protein>
    <submittedName>
        <fullName evidence="2">Uncharacterized protein</fullName>
    </submittedName>
</protein>
<evidence type="ECO:0000256" key="1">
    <source>
        <dbReference type="SAM" id="Phobius"/>
    </source>
</evidence>
<dbReference type="PATRIC" id="fig|1396.433.peg.2999"/>
<dbReference type="EMBL" id="LCYN01000025">
    <property type="protein sequence ID" value="KKZ94580.1"/>
    <property type="molecule type" value="Genomic_DNA"/>
</dbReference>